<keyword evidence="3" id="KW-1015">Disulfide bond</keyword>
<reference evidence="6" key="1">
    <citation type="submission" date="2018-05" db="EMBL/GenBank/DDBJ databases">
        <authorList>
            <person name="Lanie J.A."/>
            <person name="Ng W.-L."/>
            <person name="Kazmierczak K.M."/>
            <person name="Andrzejewski T.M."/>
            <person name="Davidsen T.M."/>
            <person name="Wayne K.J."/>
            <person name="Tettelin H."/>
            <person name="Glass J.I."/>
            <person name="Rusch D."/>
            <person name="Podicherti R."/>
            <person name="Tsui H.-C.T."/>
            <person name="Winkler M.E."/>
        </authorList>
    </citation>
    <scope>NUCLEOTIDE SEQUENCE</scope>
</reference>
<dbReference type="CDD" id="cd02966">
    <property type="entry name" value="TlpA_like_family"/>
    <property type="match status" value="1"/>
</dbReference>
<evidence type="ECO:0000259" key="5">
    <source>
        <dbReference type="PROSITE" id="PS51352"/>
    </source>
</evidence>
<dbReference type="InterPro" id="IPR000866">
    <property type="entry name" value="AhpC/TSA"/>
</dbReference>
<evidence type="ECO:0000256" key="4">
    <source>
        <dbReference type="ARBA" id="ARBA00023284"/>
    </source>
</evidence>
<dbReference type="InterPro" id="IPR050553">
    <property type="entry name" value="Thioredoxin_ResA/DsbE_sf"/>
</dbReference>
<feature type="domain" description="Thioredoxin" evidence="5">
    <location>
        <begin position="28"/>
        <end position="170"/>
    </location>
</feature>
<accession>A0A381S6A3</accession>
<dbReference type="Pfam" id="PF00578">
    <property type="entry name" value="AhpC-TSA"/>
    <property type="match status" value="1"/>
</dbReference>
<dbReference type="PANTHER" id="PTHR42852:SF6">
    <property type="entry name" value="THIOL:DISULFIDE INTERCHANGE PROTEIN DSBE"/>
    <property type="match status" value="1"/>
</dbReference>
<dbReference type="EMBL" id="UINC01002715">
    <property type="protein sequence ID" value="SUZ99576.1"/>
    <property type="molecule type" value="Genomic_DNA"/>
</dbReference>
<sequence length="174" mass="19699">MNLVSRPNRRHAALVLVLSGIILLMACGGSGQKARDFEVVQFDSETFRLSEVIKSHAVVLNFWYPSCPPCREEMPAIEAAWQELQDEPVRILGLYVPQGFDTEQDARDFIEELGLTFDFATDRLARIAEAYELELFPKTYFINREGEVVATHISIVEKDEIIRQVRALIGDPAS</sequence>
<dbReference type="Gene3D" id="3.40.30.10">
    <property type="entry name" value="Glutaredoxin"/>
    <property type="match status" value="1"/>
</dbReference>
<dbReference type="PANTHER" id="PTHR42852">
    <property type="entry name" value="THIOL:DISULFIDE INTERCHANGE PROTEIN DSBE"/>
    <property type="match status" value="1"/>
</dbReference>
<protein>
    <recommendedName>
        <fullName evidence="5">Thioredoxin domain-containing protein</fullName>
    </recommendedName>
</protein>
<evidence type="ECO:0000256" key="1">
    <source>
        <dbReference type="ARBA" id="ARBA00004196"/>
    </source>
</evidence>
<organism evidence="6">
    <name type="scientific">marine metagenome</name>
    <dbReference type="NCBI Taxonomy" id="408172"/>
    <lineage>
        <taxon>unclassified sequences</taxon>
        <taxon>metagenomes</taxon>
        <taxon>ecological metagenomes</taxon>
    </lineage>
</organism>
<gene>
    <name evidence="6" type="ORF">METZ01_LOCUS52430</name>
</gene>
<name>A0A381S6A3_9ZZZZ</name>
<keyword evidence="4" id="KW-0676">Redox-active center</keyword>
<dbReference type="GO" id="GO:0017004">
    <property type="term" value="P:cytochrome complex assembly"/>
    <property type="evidence" value="ECO:0007669"/>
    <property type="project" value="UniProtKB-KW"/>
</dbReference>
<evidence type="ECO:0000256" key="3">
    <source>
        <dbReference type="ARBA" id="ARBA00023157"/>
    </source>
</evidence>
<dbReference type="InterPro" id="IPR036249">
    <property type="entry name" value="Thioredoxin-like_sf"/>
</dbReference>
<dbReference type="AlphaFoldDB" id="A0A381S6A3"/>
<dbReference type="SUPFAM" id="SSF52833">
    <property type="entry name" value="Thioredoxin-like"/>
    <property type="match status" value="1"/>
</dbReference>
<evidence type="ECO:0000313" key="6">
    <source>
        <dbReference type="EMBL" id="SUZ99576.1"/>
    </source>
</evidence>
<dbReference type="PROSITE" id="PS51257">
    <property type="entry name" value="PROKAR_LIPOPROTEIN"/>
    <property type="match status" value="1"/>
</dbReference>
<proteinExistence type="predicted"/>
<evidence type="ECO:0000256" key="2">
    <source>
        <dbReference type="ARBA" id="ARBA00022748"/>
    </source>
</evidence>
<comment type="subcellular location">
    <subcellularLocation>
        <location evidence="1">Cell envelope</location>
    </subcellularLocation>
</comment>
<dbReference type="GO" id="GO:0016209">
    <property type="term" value="F:antioxidant activity"/>
    <property type="evidence" value="ECO:0007669"/>
    <property type="project" value="InterPro"/>
</dbReference>
<dbReference type="GO" id="GO:0030313">
    <property type="term" value="C:cell envelope"/>
    <property type="evidence" value="ECO:0007669"/>
    <property type="project" value="UniProtKB-SubCell"/>
</dbReference>
<dbReference type="PROSITE" id="PS51352">
    <property type="entry name" value="THIOREDOXIN_2"/>
    <property type="match status" value="1"/>
</dbReference>
<keyword evidence="2" id="KW-0201">Cytochrome c-type biogenesis</keyword>
<dbReference type="InterPro" id="IPR013766">
    <property type="entry name" value="Thioredoxin_domain"/>
</dbReference>
<dbReference type="GO" id="GO:0016491">
    <property type="term" value="F:oxidoreductase activity"/>
    <property type="evidence" value="ECO:0007669"/>
    <property type="project" value="InterPro"/>
</dbReference>